<evidence type="ECO:0000256" key="6">
    <source>
        <dbReference type="SAM" id="SignalP"/>
    </source>
</evidence>
<comment type="catalytic activity">
    <reaction evidence="1">
        <text>ATP + protein L-histidine = ADP + protein N-phospho-L-histidine.</text>
        <dbReference type="EC" id="2.7.13.3"/>
    </reaction>
</comment>
<dbReference type="Proteomes" id="UP000486602">
    <property type="component" value="Unassembled WGS sequence"/>
</dbReference>
<organism evidence="8 9">
    <name type="scientific">Cryomorpha ignava</name>
    <dbReference type="NCBI Taxonomy" id="101383"/>
    <lineage>
        <taxon>Bacteria</taxon>
        <taxon>Pseudomonadati</taxon>
        <taxon>Bacteroidota</taxon>
        <taxon>Flavobacteriia</taxon>
        <taxon>Flavobacteriales</taxon>
        <taxon>Cryomorphaceae</taxon>
        <taxon>Cryomorpha</taxon>
    </lineage>
</organism>
<comment type="caution">
    <text evidence="8">The sequence shown here is derived from an EMBL/GenBank/DDBJ whole genome shotgun (WGS) entry which is preliminary data.</text>
</comment>
<dbReference type="CDD" id="cd00082">
    <property type="entry name" value="HisKA"/>
    <property type="match status" value="1"/>
</dbReference>
<proteinExistence type="predicted"/>
<evidence type="ECO:0000256" key="4">
    <source>
        <dbReference type="SAM" id="Coils"/>
    </source>
</evidence>
<dbReference type="Pfam" id="PF13424">
    <property type="entry name" value="TPR_12"/>
    <property type="match status" value="2"/>
</dbReference>
<accession>A0A7K3WKJ3</accession>
<keyword evidence="5" id="KW-1133">Transmembrane helix</keyword>
<reference evidence="8 9" key="1">
    <citation type="submission" date="2020-02" db="EMBL/GenBank/DDBJ databases">
        <title>Out from the shadows clarifying the taxonomy of the family Cryomorphaceae and related taxa by utilizing the GTDB taxonomic framework.</title>
        <authorList>
            <person name="Bowman J.P."/>
        </authorList>
    </citation>
    <scope>NUCLEOTIDE SEQUENCE [LARGE SCALE GENOMIC DNA]</scope>
    <source>
        <strain evidence="8 9">QSSC 1-22</strain>
    </source>
</reference>
<evidence type="ECO:0000256" key="5">
    <source>
        <dbReference type="SAM" id="Phobius"/>
    </source>
</evidence>
<dbReference type="GO" id="GO:0000155">
    <property type="term" value="F:phosphorelay sensor kinase activity"/>
    <property type="evidence" value="ECO:0007669"/>
    <property type="project" value="InterPro"/>
</dbReference>
<dbReference type="InterPro" id="IPR004358">
    <property type="entry name" value="Sig_transdc_His_kin-like_C"/>
</dbReference>
<feature type="coiled-coil region" evidence="4">
    <location>
        <begin position="455"/>
        <end position="492"/>
    </location>
</feature>
<feature type="signal peptide" evidence="6">
    <location>
        <begin position="1"/>
        <end position="19"/>
    </location>
</feature>
<evidence type="ECO:0000256" key="2">
    <source>
        <dbReference type="ARBA" id="ARBA00012438"/>
    </source>
</evidence>
<dbReference type="InterPro" id="IPR011990">
    <property type="entry name" value="TPR-like_helical_dom_sf"/>
</dbReference>
<keyword evidence="5" id="KW-0472">Membrane</keyword>
<dbReference type="SUPFAM" id="SSF47384">
    <property type="entry name" value="Homodimeric domain of signal transducing histidine kinase"/>
    <property type="match status" value="1"/>
</dbReference>
<dbReference type="InterPro" id="IPR005467">
    <property type="entry name" value="His_kinase_dom"/>
</dbReference>
<keyword evidence="4" id="KW-0175">Coiled coil</keyword>
<keyword evidence="5" id="KW-0812">Transmembrane</keyword>
<gene>
    <name evidence="8" type="ORF">G3O08_01445</name>
</gene>
<dbReference type="SMART" id="SM00387">
    <property type="entry name" value="HATPase_c"/>
    <property type="match status" value="1"/>
</dbReference>
<protein>
    <recommendedName>
        <fullName evidence="2">histidine kinase</fullName>
        <ecNumber evidence="2">2.7.13.3</ecNumber>
    </recommendedName>
</protein>
<evidence type="ECO:0000313" key="9">
    <source>
        <dbReference type="Proteomes" id="UP000486602"/>
    </source>
</evidence>
<dbReference type="Pfam" id="PF02518">
    <property type="entry name" value="HATPase_c"/>
    <property type="match status" value="1"/>
</dbReference>
<dbReference type="SMART" id="SM00028">
    <property type="entry name" value="TPR"/>
    <property type="match status" value="7"/>
</dbReference>
<feature type="chain" id="PRO_5029588153" description="histidine kinase" evidence="6">
    <location>
        <begin position="20"/>
        <end position="747"/>
    </location>
</feature>
<dbReference type="PANTHER" id="PTHR43065:SF42">
    <property type="entry name" value="TWO-COMPONENT SENSOR PPRA"/>
    <property type="match status" value="1"/>
</dbReference>
<dbReference type="AlphaFoldDB" id="A0A7K3WKJ3"/>
<dbReference type="SUPFAM" id="SSF48452">
    <property type="entry name" value="TPR-like"/>
    <property type="match status" value="2"/>
</dbReference>
<keyword evidence="9" id="KW-1185">Reference proteome</keyword>
<keyword evidence="6" id="KW-0732">Signal</keyword>
<evidence type="ECO:0000256" key="1">
    <source>
        <dbReference type="ARBA" id="ARBA00000085"/>
    </source>
</evidence>
<dbReference type="InterPro" id="IPR003661">
    <property type="entry name" value="HisK_dim/P_dom"/>
</dbReference>
<dbReference type="PANTHER" id="PTHR43065">
    <property type="entry name" value="SENSOR HISTIDINE KINASE"/>
    <property type="match status" value="1"/>
</dbReference>
<dbReference type="Gene3D" id="1.25.40.10">
    <property type="entry name" value="Tetratricopeptide repeat domain"/>
    <property type="match status" value="2"/>
</dbReference>
<dbReference type="Gene3D" id="1.10.287.130">
    <property type="match status" value="1"/>
</dbReference>
<sequence length="747" mass="83314">MKKILSLIFCFSLIFAVKAQNPTIDSLKNELAKAPTEKKRIDISNELIQPTGEINLNSAIVLGNKMILESRKIKYKWGEANALTNTSGVLMMKGDFEQVKKNLDKAEGLFTALNDTSSLSLIYGSKGQMYGMQSQYDSANCYYFKAVAIQEAEGTSANLGRNYGNIAIGFLMQSKYQQALKYQQKGLEIAQSLHNTRSEAYIMLNMGITYQRMLDAKRSEKALLEAVRLAKETGLKNVEVYAYSNLASLFSTLENWNETYKYALKAAEMGKATGDVSIEAASYSKAALALAHLKRYDEAKELVDRGMADAEASGQPLILAQLHEAMGKTLLLQEKYEEAIPYYEKTRDIFAQTDEYDENIGAIYQNLAKCYEETARFDEALTSFKKYAAINDSIRSRENVQKGTEQMMTYEFEKTQEAQRADQKRKDAVAKARQWVLAIVLALSLMLVFVIYRALRSKKKSNAKLQAQKEEVQNALLKLKSTQSQLIQAEKMASLGELTAGIAHEIQNPLNFVNNFSEVSKDLVKEMNEEIDNGNYDYAKEIAADLVLSLDKINHHGKRADGIVKGMLQHSRASSDVKEPTNINTLADEYFRLAYHGLRAKDKSFNATLETNFDKTIGTVDIARQDIGRVVLNLITNAFYAVGAKKILLDRSLPSEAHPYQPTVIVSTKKLADGIEIRIHDNGNGIPDGVKDKIFQPFFTTKPTGEGTGLGLSLSYDIVKKYGGELTMETKEGKGTTFIIFMPGNGV</sequence>
<evidence type="ECO:0000256" key="3">
    <source>
        <dbReference type="ARBA" id="ARBA00022553"/>
    </source>
</evidence>
<dbReference type="InterPro" id="IPR003594">
    <property type="entry name" value="HATPase_dom"/>
</dbReference>
<dbReference type="Gene3D" id="3.30.565.10">
    <property type="entry name" value="Histidine kinase-like ATPase, C-terminal domain"/>
    <property type="match status" value="1"/>
</dbReference>
<feature type="transmembrane region" description="Helical" evidence="5">
    <location>
        <begin position="435"/>
        <end position="455"/>
    </location>
</feature>
<dbReference type="EC" id="2.7.13.3" evidence="2"/>
<dbReference type="InterPro" id="IPR036097">
    <property type="entry name" value="HisK_dim/P_sf"/>
</dbReference>
<dbReference type="EMBL" id="JAAGVY010000002">
    <property type="protein sequence ID" value="NEN22166.1"/>
    <property type="molecule type" value="Genomic_DNA"/>
</dbReference>
<dbReference type="InterPro" id="IPR036890">
    <property type="entry name" value="HATPase_C_sf"/>
</dbReference>
<evidence type="ECO:0000259" key="7">
    <source>
        <dbReference type="PROSITE" id="PS50109"/>
    </source>
</evidence>
<feature type="domain" description="Histidine kinase" evidence="7">
    <location>
        <begin position="501"/>
        <end position="746"/>
    </location>
</feature>
<dbReference type="SUPFAM" id="SSF55874">
    <property type="entry name" value="ATPase domain of HSP90 chaperone/DNA topoisomerase II/histidine kinase"/>
    <property type="match status" value="1"/>
</dbReference>
<dbReference type="InterPro" id="IPR019734">
    <property type="entry name" value="TPR_rpt"/>
</dbReference>
<dbReference type="PROSITE" id="PS50109">
    <property type="entry name" value="HIS_KIN"/>
    <property type="match status" value="1"/>
</dbReference>
<evidence type="ECO:0000313" key="8">
    <source>
        <dbReference type="EMBL" id="NEN22166.1"/>
    </source>
</evidence>
<keyword evidence="3" id="KW-0597">Phosphoprotein</keyword>
<name>A0A7K3WKJ3_9FLAO</name>
<dbReference type="SMART" id="SM00388">
    <property type="entry name" value="HisKA"/>
    <property type="match status" value="1"/>
</dbReference>
<dbReference type="RefSeq" id="WP_163282892.1">
    <property type="nucleotide sequence ID" value="NZ_JAAGVY010000002.1"/>
</dbReference>
<dbReference type="PRINTS" id="PR00344">
    <property type="entry name" value="BCTRLSENSOR"/>
</dbReference>